<dbReference type="InterPro" id="IPR013686">
    <property type="entry name" value="Polypept-transport_assoc_ShlB"/>
</dbReference>
<dbReference type="Proteomes" id="UP000060277">
    <property type="component" value="Chromosome"/>
</dbReference>
<evidence type="ECO:0000313" key="3">
    <source>
        <dbReference type="Proteomes" id="UP000060277"/>
    </source>
</evidence>
<gene>
    <name evidence="2" type="ORF">AT302_15585</name>
</gene>
<evidence type="ECO:0000313" key="2">
    <source>
        <dbReference type="EMBL" id="ALS60975.1"/>
    </source>
</evidence>
<reference evidence="3" key="1">
    <citation type="submission" date="2015-12" db="EMBL/GenBank/DDBJ databases">
        <title>Complete genome sequence of Pandoraea norimbergensis DSM 11628.</title>
        <authorList>
            <person name="Ee R."/>
            <person name="Lim Y.-L."/>
            <person name="Yong D."/>
            <person name="Yin W.-F."/>
            <person name="Chan K.-G."/>
        </authorList>
    </citation>
    <scope>NUCLEOTIDE SEQUENCE [LARGE SCALE GENOMIC DNA]</scope>
    <source>
        <strain evidence="3">DSM 11628</strain>
    </source>
</reference>
<organism evidence="2 3">
    <name type="scientific">Pandoraea norimbergensis</name>
    <dbReference type="NCBI Taxonomy" id="93219"/>
    <lineage>
        <taxon>Bacteria</taxon>
        <taxon>Pseudomonadati</taxon>
        <taxon>Pseudomonadota</taxon>
        <taxon>Betaproteobacteria</taxon>
        <taxon>Burkholderiales</taxon>
        <taxon>Burkholderiaceae</taxon>
        <taxon>Pandoraea</taxon>
    </lineage>
</organism>
<keyword evidence="3" id="KW-1185">Reference proteome</keyword>
<protein>
    <recommendedName>
        <fullName evidence="1">Polypeptide-transport-associated ShlB-type domain-containing protein</fullName>
    </recommendedName>
</protein>
<dbReference type="Pfam" id="PF08479">
    <property type="entry name" value="POTRA_2"/>
    <property type="match status" value="1"/>
</dbReference>
<name>A0ABN4JLT3_9BURK</name>
<dbReference type="EMBL" id="CP013480">
    <property type="protein sequence ID" value="ALS60975.1"/>
    <property type="molecule type" value="Genomic_DNA"/>
</dbReference>
<proteinExistence type="predicted"/>
<sequence length="119" mass="12606">MVLRDIDVATVDGTPLPASFEFMHSALTPFITQCAGAAGVTQIATFATDAVLARGWLTTRVVVPEQDLTGGRLTLRLIPGVISADAAPVSDLRRVKQSGRQHLSVGNILHETRPSRCAG</sequence>
<feature type="domain" description="Polypeptide-transport-associated ShlB-type" evidence="1">
    <location>
        <begin position="25"/>
        <end position="80"/>
    </location>
</feature>
<accession>A0ABN4JLT3</accession>
<evidence type="ECO:0000259" key="1">
    <source>
        <dbReference type="Pfam" id="PF08479"/>
    </source>
</evidence>
<dbReference type="Gene3D" id="3.10.20.310">
    <property type="entry name" value="membrane protein fhac"/>
    <property type="match status" value="1"/>
</dbReference>